<dbReference type="Pfam" id="PF23070">
    <property type="entry name" value="DUF7043"/>
    <property type="match status" value="1"/>
</dbReference>
<dbReference type="PANTHER" id="PTHR22255">
    <property type="entry name" value="LP06548P"/>
    <property type="match status" value="1"/>
</dbReference>
<feature type="domain" description="DUF7044" evidence="3">
    <location>
        <begin position="3"/>
        <end position="47"/>
    </location>
</feature>
<reference evidence="4 5" key="1">
    <citation type="submission" date="2024-11" db="EMBL/GenBank/DDBJ databases">
        <title>Adaptive evolution of stress response genes in parasites aligns with host niche diversity.</title>
        <authorList>
            <person name="Hahn C."/>
            <person name="Resl P."/>
        </authorList>
    </citation>
    <scope>NUCLEOTIDE SEQUENCE [LARGE SCALE GENOMIC DNA]</scope>
    <source>
        <strain evidence="4">EGGRZ-B1_66</strain>
        <tissue evidence="4">Body</tissue>
    </source>
</reference>
<dbReference type="Proteomes" id="UP001626550">
    <property type="component" value="Unassembled WGS sequence"/>
</dbReference>
<dbReference type="Pfam" id="PF23069">
    <property type="entry name" value="DUF7042"/>
    <property type="match status" value="2"/>
</dbReference>
<dbReference type="InterPro" id="IPR055471">
    <property type="entry name" value="DUF7043"/>
</dbReference>
<evidence type="ECO:0000259" key="1">
    <source>
        <dbReference type="Pfam" id="PF23069"/>
    </source>
</evidence>
<dbReference type="AlphaFoldDB" id="A0ABD2QIX4"/>
<feature type="domain" description="DUF7042" evidence="1">
    <location>
        <begin position="366"/>
        <end position="509"/>
    </location>
</feature>
<accession>A0ABD2QIX4</accession>
<evidence type="ECO:0000313" key="5">
    <source>
        <dbReference type="Proteomes" id="UP001626550"/>
    </source>
</evidence>
<keyword evidence="5" id="KW-1185">Reference proteome</keyword>
<dbReference type="EMBL" id="JBJKFK010000135">
    <property type="protein sequence ID" value="KAL3319457.1"/>
    <property type="molecule type" value="Genomic_DNA"/>
</dbReference>
<dbReference type="InterPro" id="IPR055472">
    <property type="entry name" value="DUF7044"/>
</dbReference>
<dbReference type="Pfam" id="PF23071">
    <property type="entry name" value="DUF7044"/>
    <property type="match status" value="1"/>
</dbReference>
<evidence type="ECO:0000259" key="3">
    <source>
        <dbReference type="Pfam" id="PF23071"/>
    </source>
</evidence>
<name>A0ABD2QIX4_9PLAT</name>
<protein>
    <submittedName>
        <fullName evidence="4">Uncharacterized protein</fullName>
    </submittedName>
</protein>
<evidence type="ECO:0000313" key="4">
    <source>
        <dbReference type="EMBL" id="KAL3319457.1"/>
    </source>
</evidence>
<proteinExistence type="predicted"/>
<evidence type="ECO:0000259" key="2">
    <source>
        <dbReference type="Pfam" id="PF23070"/>
    </source>
</evidence>
<dbReference type="InterPro" id="IPR055470">
    <property type="entry name" value="DUF7042"/>
</dbReference>
<organism evidence="4 5">
    <name type="scientific">Cichlidogyrus casuarinus</name>
    <dbReference type="NCBI Taxonomy" id="1844966"/>
    <lineage>
        <taxon>Eukaryota</taxon>
        <taxon>Metazoa</taxon>
        <taxon>Spiralia</taxon>
        <taxon>Lophotrochozoa</taxon>
        <taxon>Platyhelminthes</taxon>
        <taxon>Monogenea</taxon>
        <taxon>Monopisthocotylea</taxon>
        <taxon>Dactylogyridea</taxon>
        <taxon>Ancyrocephalidae</taxon>
        <taxon>Cichlidogyrus</taxon>
    </lineage>
</organism>
<feature type="domain" description="DUF7042" evidence="1">
    <location>
        <begin position="70"/>
        <end position="213"/>
    </location>
</feature>
<sequence length="576" mass="67440">MTVVFKNRTNNCFICYNLIVRSPNVLQYQKTQCVTKPSPTTPLSFVCQKIDHIALETGFVQAKEDYIAFNCKSIIEGVYYFSYRIVGSTGACSSPNNLLKACQRQGSPLRDNSVFDMTFGYCPNFLFSSITEDPNLIFNKENLFYCLGRWVDNGGNIRAAIAYDTSEYRQRFRCLTTKIDQQSQHNQIYWGMTESADCKSLYDYNTAPIRLTISPTFDPETQISELQSSCRLPVDFAGFWFYPSEYETSVTINATHIFMRRRIDEFAYEDLFFTCKQQQDNRYLMSVIIQGKCEVDYMCMEFLKRDGNIIRFRMSRPFPTYYKDKRSLGVDPYEQRLFREACYWNSFTLNYLEWTYEYFILDPPAPVNCPIQGKFRFVQRGQEEEKYHVLIPGGMTPRPWVQVLCYEYWQNTLEACLDDTKVLKLDMDKCWRLDYAGRPISEYNFFDQYLTCVGYWMEDTKSHLITYDRADPVLRNFRCWIYKRIGLRSYLMSRGRGNRCEKIQTAESSLPHEGASLLLELTDDEYLFDVCPMAYDDAHDENSKLAVLNLYNSASKTLASLPVLFVTLVFIFDAVL</sequence>
<feature type="domain" description="DUF7043" evidence="2">
    <location>
        <begin position="227"/>
        <end position="320"/>
    </location>
</feature>
<dbReference type="PANTHER" id="PTHR22255:SF1">
    <property type="entry name" value="LD32918P"/>
    <property type="match status" value="1"/>
</dbReference>
<comment type="caution">
    <text evidence="4">The sequence shown here is derived from an EMBL/GenBank/DDBJ whole genome shotgun (WGS) entry which is preliminary data.</text>
</comment>
<gene>
    <name evidence="4" type="ORF">Ciccas_001887</name>
</gene>